<evidence type="ECO:0000313" key="1">
    <source>
        <dbReference type="EMBL" id="KXZ41312.1"/>
    </source>
</evidence>
<dbReference type="OrthoDB" id="557418at2759"/>
<gene>
    <name evidence="1" type="ORF">GPECTOR_561g582</name>
</gene>
<evidence type="ECO:0000313" key="2">
    <source>
        <dbReference type="Proteomes" id="UP000075714"/>
    </source>
</evidence>
<dbReference type="Proteomes" id="UP000075714">
    <property type="component" value="Unassembled WGS sequence"/>
</dbReference>
<sequence length="131" mass="14264">MSNINVEHLSACHRNTATRQANVTRIRNDQQLLPMVAEGLPGGAPAGAFPGPDVPFPQWAALVRSMTAEELDTLESFYGVRFGATTNSLEYRRGMFAAFLGDADEYYSRMAGSAIHARQAGVDLKQQPHLA</sequence>
<organism evidence="1 2">
    <name type="scientific">Gonium pectorale</name>
    <name type="common">Green alga</name>
    <dbReference type="NCBI Taxonomy" id="33097"/>
    <lineage>
        <taxon>Eukaryota</taxon>
        <taxon>Viridiplantae</taxon>
        <taxon>Chlorophyta</taxon>
        <taxon>core chlorophytes</taxon>
        <taxon>Chlorophyceae</taxon>
        <taxon>CS clade</taxon>
        <taxon>Chlamydomonadales</taxon>
        <taxon>Volvocaceae</taxon>
        <taxon>Gonium</taxon>
    </lineage>
</organism>
<reference evidence="2" key="1">
    <citation type="journal article" date="2016" name="Nat. Commun.">
        <title>The Gonium pectorale genome demonstrates co-option of cell cycle regulation during the evolution of multicellularity.</title>
        <authorList>
            <person name="Hanschen E.R."/>
            <person name="Marriage T.N."/>
            <person name="Ferris P.J."/>
            <person name="Hamaji T."/>
            <person name="Toyoda A."/>
            <person name="Fujiyama A."/>
            <person name="Neme R."/>
            <person name="Noguchi H."/>
            <person name="Minakuchi Y."/>
            <person name="Suzuki M."/>
            <person name="Kawai-Toyooka H."/>
            <person name="Smith D.R."/>
            <person name="Sparks H."/>
            <person name="Anderson J."/>
            <person name="Bakaric R."/>
            <person name="Luria V."/>
            <person name="Karger A."/>
            <person name="Kirschner M.W."/>
            <person name="Durand P.M."/>
            <person name="Michod R.E."/>
            <person name="Nozaki H."/>
            <person name="Olson B.J."/>
        </authorList>
    </citation>
    <scope>NUCLEOTIDE SEQUENCE [LARGE SCALE GENOMIC DNA]</scope>
    <source>
        <strain evidence="2">NIES-2863</strain>
    </source>
</reference>
<dbReference type="AlphaFoldDB" id="A0A150FUN5"/>
<keyword evidence="2" id="KW-1185">Reference proteome</keyword>
<accession>A0A150FUN5</accession>
<name>A0A150FUN5_GONPE</name>
<protein>
    <submittedName>
        <fullName evidence="1">Uncharacterized protein</fullName>
    </submittedName>
</protein>
<dbReference type="EMBL" id="LSYV01000558">
    <property type="protein sequence ID" value="KXZ41312.1"/>
    <property type="molecule type" value="Genomic_DNA"/>
</dbReference>
<proteinExistence type="predicted"/>
<comment type="caution">
    <text evidence="1">The sequence shown here is derived from an EMBL/GenBank/DDBJ whole genome shotgun (WGS) entry which is preliminary data.</text>
</comment>